<sequence>MYIEAQKWDSHMTSNSTWTTLLDPEPQPSHRGNPHGGGVFYSSLLNRSRLLQRPSITSRFFVQTNTPCSSSDFSLSPPLIGPPRPRDRRTRSTLVNCEPLCARGPPNQANSFFPPRRQTPIGYPISHHHTHSTIPGMTSTTRAGWFRHPH</sequence>
<dbReference type="Proteomes" id="UP000308600">
    <property type="component" value="Unassembled WGS sequence"/>
</dbReference>
<keyword evidence="2" id="KW-1185">Reference proteome</keyword>
<evidence type="ECO:0000313" key="1">
    <source>
        <dbReference type="EMBL" id="TFK71756.1"/>
    </source>
</evidence>
<gene>
    <name evidence="1" type="ORF">BDN72DRAFT_407518</name>
</gene>
<proteinExistence type="predicted"/>
<reference evidence="1 2" key="1">
    <citation type="journal article" date="2019" name="Nat. Ecol. Evol.">
        <title>Megaphylogeny resolves global patterns of mushroom evolution.</title>
        <authorList>
            <person name="Varga T."/>
            <person name="Krizsan K."/>
            <person name="Foldi C."/>
            <person name="Dima B."/>
            <person name="Sanchez-Garcia M."/>
            <person name="Sanchez-Ramirez S."/>
            <person name="Szollosi G.J."/>
            <person name="Szarkandi J.G."/>
            <person name="Papp V."/>
            <person name="Albert L."/>
            <person name="Andreopoulos W."/>
            <person name="Angelini C."/>
            <person name="Antonin V."/>
            <person name="Barry K.W."/>
            <person name="Bougher N.L."/>
            <person name="Buchanan P."/>
            <person name="Buyck B."/>
            <person name="Bense V."/>
            <person name="Catcheside P."/>
            <person name="Chovatia M."/>
            <person name="Cooper J."/>
            <person name="Damon W."/>
            <person name="Desjardin D."/>
            <person name="Finy P."/>
            <person name="Geml J."/>
            <person name="Haridas S."/>
            <person name="Hughes K."/>
            <person name="Justo A."/>
            <person name="Karasinski D."/>
            <person name="Kautmanova I."/>
            <person name="Kiss B."/>
            <person name="Kocsube S."/>
            <person name="Kotiranta H."/>
            <person name="LaButti K.M."/>
            <person name="Lechner B.E."/>
            <person name="Liimatainen K."/>
            <person name="Lipzen A."/>
            <person name="Lukacs Z."/>
            <person name="Mihaltcheva S."/>
            <person name="Morgado L.N."/>
            <person name="Niskanen T."/>
            <person name="Noordeloos M.E."/>
            <person name="Ohm R.A."/>
            <person name="Ortiz-Santana B."/>
            <person name="Ovrebo C."/>
            <person name="Racz N."/>
            <person name="Riley R."/>
            <person name="Savchenko A."/>
            <person name="Shiryaev A."/>
            <person name="Soop K."/>
            <person name="Spirin V."/>
            <person name="Szebenyi C."/>
            <person name="Tomsovsky M."/>
            <person name="Tulloss R.E."/>
            <person name="Uehling J."/>
            <person name="Grigoriev I.V."/>
            <person name="Vagvolgyi C."/>
            <person name="Papp T."/>
            <person name="Martin F.M."/>
            <person name="Miettinen O."/>
            <person name="Hibbett D.S."/>
            <person name="Nagy L.G."/>
        </authorList>
    </citation>
    <scope>NUCLEOTIDE SEQUENCE [LARGE SCALE GENOMIC DNA]</scope>
    <source>
        <strain evidence="1 2">NL-1719</strain>
    </source>
</reference>
<dbReference type="EMBL" id="ML208293">
    <property type="protein sequence ID" value="TFK71756.1"/>
    <property type="molecule type" value="Genomic_DNA"/>
</dbReference>
<accession>A0ACD3B1P1</accession>
<organism evidence="1 2">
    <name type="scientific">Pluteus cervinus</name>
    <dbReference type="NCBI Taxonomy" id="181527"/>
    <lineage>
        <taxon>Eukaryota</taxon>
        <taxon>Fungi</taxon>
        <taxon>Dikarya</taxon>
        <taxon>Basidiomycota</taxon>
        <taxon>Agaricomycotina</taxon>
        <taxon>Agaricomycetes</taxon>
        <taxon>Agaricomycetidae</taxon>
        <taxon>Agaricales</taxon>
        <taxon>Pluteineae</taxon>
        <taxon>Pluteaceae</taxon>
        <taxon>Pluteus</taxon>
    </lineage>
</organism>
<name>A0ACD3B1P1_9AGAR</name>
<protein>
    <submittedName>
        <fullName evidence="1">Uncharacterized protein</fullName>
    </submittedName>
</protein>
<evidence type="ECO:0000313" key="2">
    <source>
        <dbReference type="Proteomes" id="UP000308600"/>
    </source>
</evidence>